<keyword evidence="11" id="KW-0479">Metal-binding</keyword>
<evidence type="ECO:0000313" key="17">
    <source>
        <dbReference type="EMBL" id="MFC7334254.1"/>
    </source>
</evidence>
<dbReference type="Gene3D" id="1.20.1300.10">
    <property type="entry name" value="Fumarate reductase/succinate dehydrogenase, transmembrane subunit"/>
    <property type="match status" value="1"/>
</dbReference>
<evidence type="ECO:0000256" key="15">
    <source>
        <dbReference type="ARBA" id="ARBA00023136"/>
    </source>
</evidence>
<comment type="subcellular location">
    <subcellularLocation>
        <location evidence="3">Membrane</location>
        <topology evidence="3">Multi-pass membrane protein</topology>
    </subcellularLocation>
</comment>
<dbReference type="Pfam" id="PF01127">
    <property type="entry name" value="Sdh_cyt"/>
    <property type="match status" value="1"/>
</dbReference>
<dbReference type="InterPro" id="IPR014312">
    <property type="entry name" value="Succ_DH_anchor"/>
</dbReference>
<dbReference type="InterPro" id="IPR034804">
    <property type="entry name" value="SQR/QFR_C/D"/>
</dbReference>
<reference evidence="18" key="1">
    <citation type="journal article" date="2019" name="Int. J. Syst. Evol. Microbiol.">
        <title>The Global Catalogue of Microorganisms (GCM) 10K type strain sequencing project: providing services to taxonomists for standard genome sequencing and annotation.</title>
        <authorList>
            <consortium name="The Broad Institute Genomics Platform"/>
            <consortium name="The Broad Institute Genome Sequencing Center for Infectious Disease"/>
            <person name="Wu L."/>
            <person name="Ma J."/>
        </authorList>
    </citation>
    <scope>NUCLEOTIDE SEQUENCE [LARGE SCALE GENOMIC DNA]</scope>
    <source>
        <strain evidence="18">CGMCC 1.16275</strain>
    </source>
</reference>
<keyword evidence="7" id="KW-0813">Transport</keyword>
<keyword evidence="18" id="KW-1185">Reference proteome</keyword>
<evidence type="ECO:0000256" key="2">
    <source>
        <dbReference type="ARBA" id="ARBA00004050"/>
    </source>
</evidence>
<evidence type="ECO:0000256" key="11">
    <source>
        <dbReference type="ARBA" id="ARBA00022723"/>
    </source>
</evidence>
<dbReference type="NCBIfam" id="TIGR02968">
    <property type="entry name" value="succ_dehyd_anc"/>
    <property type="match status" value="1"/>
</dbReference>
<evidence type="ECO:0000256" key="9">
    <source>
        <dbReference type="ARBA" id="ARBA00022617"/>
    </source>
</evidence>
<protein>
    <recommendedName>
        <fullName evidence="6">Succinate dehydrogenase hydrophobic membrane anchor subunit</fullName>
    </recommendedName>
</protein>
<dbReference type="InterPro" id="IPR000701">
    <property type="entry name" value="SuccDH_FuR_B_TM-su"/>
</dbReference>
<keyword evidence="10 16" id="KW-0812">Transmembrane</keyword>
<dbReference type="RefSeq" id="WP_377359817.1">
    <property type="nucleotide sequence ID" value="NZ_JBHTCM010000014.1"/>
</dbReference>
<dbReference type="EMBL" id="JBHTCM010000014">
    <property type="protein sequence ID" value="MFC7334254.1"/>
    <property type="molecule type" value="Genomic_DNA"/>
</dbReference>
<evidence type="ECO:0000256" key="5">
    <source>
        <dbReference type="ARBA" id="ARBA00011558"/>
    </source>
</evidence>
<evidence type="ECO:0000256" key="7">
    <source>
        <dbReference type="ARBA" id="ARBA00022448"/>
    </source>
</evidence>
<keyword evidence="14" id="KW-0408">Iron</keyword>
<comment type="caution">
    <text evidence="17">The sequence shown here is derived from an EMBL/GenBank/DDBJ whole genome shotgun (WGS) entry which is preliminary data.</text>
</comment>
<accession>A0ABW2KXT0</accession>
<evidence type="ECO:0000256" key="4">
    <source>
        <dbReference type="ARBA" id="ARBA00005163"/>
    </source>
</evidence>
<keyword evidence="13 16" id="KW-1133">Transmembrane helix</keyword>
<evidence type="ECO:0000256" key="13">
    <source>
        <dbReference type="ARBA" id="ARBA00022989"/>
    </source>
</evidence>
<feature type="transmembrane region" description="Helical" evidence="16">
    <location>
        <begin position="107"/>
        <end position="131"/>
    </location>
</feature>
<dbReference type="Proteomes" id="UP001596456">
    <property type="component" value="Unassembled WGS sequence"/>
</dbReference>
<gene>
    <name evidence="17" type="primary">sdhD</name>
    <name evidence="17" type="ORF">ACFQPS_13890</name>
</gene>
<evidence type="ECO:0000256" key="14">
    <source>
        <dbReference type="ARBA" id="ARBA00023004"/>
    </source>
</evidence>
<dbReference type="CDD" id="cd03495">
    <property type="entry name" value="SQR_TypeC_SdhD_like"/>
    <property type="match status" value="1"/>
</dbReference>
<evidence type="ECO:0000256" key="10">
    <source>
        <dbReference type="ARBA" id="ARBA00022692"/>
    </source>
</evidence>
<keyword evidence="8" id="KW-0816">Tricarboxylic acid cycle</keyword>
<comment type="function">
    <text evidence="2">Membrane-anchoring subunit of succinate dehydrogenase (SDH).</text>
</comment>
<comment type="subunit">
    <text evidence="5">Part of an enzyme complex containing four subunits: a flavoprotein, an iron-sulfur protein, plus two membrane-anchoring proteins, SdhC and SdhD.</text>
</comment>
<dbReference type="SUPFAM" id="SSF81343">
    <property type="entry name" value="Fumarate reductase respiratory complex transmembrane subunits"/>
    <property type="match status" value="1"/>
</dbReference>
<organism evidence="17 18">
    <name type="scientific">Rhodocista pekingensis</name>
    <dbReference type="NCBI Taxonomy" id="201185"/>
    <lineage>
        <taxon>Bacteria</taxon>
        <taxon>Pseudomonadati</taxon>
        <taxon>Pseudomonadota</taxon>
        <taxon>Alphaproteobacteria</taxon>
        <taxon>Rhodospirillales</taxon>
        <taxon>Azospirillaceae</taxon>
        <taxon>Rhodocista</taxon>
    </lineage>
</organism>
<comment type="cofactor">
    <cofactor evidence="1">
        <name>heme</name>
        <dbReference type="ChEBI" id="CHEBI:30413"/>
    </cofactor>
</comment>
<evidence type="ECO:0000256" key="8">
    <source>
        <dbReference type="ARBA" id="ARBA00022532"/>
    </source>
</evidence>
<feature type="transmembrane region" description="Helical" evidence="16">
    <location>
        <begin position="69"/>
        <end position="87"/>
    </location>
</feature>
<evidence type="ECO:0000256" key="1">
    <source>
        <dbReference type="ARBA" id="ARBA00001971"/>
    </source>
</evidence>
<evidence type="ECO:0000313" key="18">
    <source>
        <dbReference type="Proteomes" id="UP001596456"/>
    </source>
</evidence>
<feature type="transmembrane region" description="Helical" evidence="16">
    <location>
        <begin position="35"/>
        <end position="57"/>
    </location>
</feature>
<sequence>MSANQPDAGFRTPLGRVRGLGSARSGSAHWFGYRMLAAANVPLLLWLLVSLIPLAGAGHAEVVAFLQRPLNAVLMLLTIGAIFYHAAYGMMEVLEDYVQAKLVKTLAAALVKGGCLLLAVASAFAVLKIALA</sequence>
<keyword evidence="15 16" id="KW-0472">Membrane</keyword>
<name>A0ABW2KXT0_9PROT</name>
<evidence type="ECO:0000256" key="3">
    <source>
        <dbReference type="ARBA" id="ARBA00004141"/>
    </source>
</evidence>
<proteinExistence type="predicted"/>
<comment type="pathway">
    <text evidence="4">Carbohydrate metabolism; tricarboxylic acid cycle.</text>
</comment>
<keyword evidence="9" id="KW-0349">Heme</keyword>
<evidence type="ECO:0000256" key="16">
    <source>
        <dbReference type="SAM" id="Phobius"/>
    </source>
</evidence>
<evidence type="ECO:0000256" key="6">
    <source>
        <dbReference type="ARBA" id="ARBA00019425"/>
    </source>
</evidence>
<evidence type="ECO:0000256" key="12">
    <source>
        <dbReference type="ARBA" id="ARBA00022982"/>
    </source>
</evidence>
<keyword evidence="12" id="KW-0249">Electron transport</keyword>